<dbReference type="AlphaFoldDB" id="A0A4S8MDX2"/>
<protein>
    <submittedName>
        <fullName evidence="1">Uncharacterized protein</fullName>
    </submittedName>
</protein>
<proteinExistence type="predicted"/>
<dbReference type="OrthoDB" id="5122891at2759"/>
<evidence type="ECO:0000313" key="1">
    <source>
        <dbReference type="EMBL" id="THV00740.1"/>
    </source>
</evidence>
<name>A0A4S8MDX2_DENBC</name>
<evidence type="ECO:0000313" key="2">
    <source>
        <dbReference type="Proteomes" id="UP000297245"/>
    </source>
</evidence>
<accession>A0A4S8MDX2</accession>
<sequence>MLKDALVNVGKESEFEQRAPAIWRCALIRTSSRPVDMVFSIMGLFGVTLDTRKFGENDRLSATIALMQAMLSRGRQASWLGVAPYLPVHPCLSTFPTFPRTSVQGQVIFESDVLETGSKEVEKRRRAILDTRRIFLPTGRMDDAGYLNISRKALQIYPQAHTEGLPVNRNLDKDLGLIYDGHLPQLGDGVSLKALDGTIWKAFDEDSGQLPKAFAVLVGIYNHFSNGLWEGPRHIGALLVVEHAPRKFHVESSFELDDKLEPWILQWNEHELQIGGPFQSE</sequence>
<dbReference type="EMBL" id="ML179100">
    <property type="protein sequence ID" value="THV00740.1"/>
    <property type="molecule type" value="Genomic_DNA"/>
</dbReference>
<dbReference type="Proteomes" id="UP000297245">
    <property type="component" value="Unassembled WGS sequence"/>
</dbReference>
<reference evidence="1 2" key="1">
    <citation type="journal article" date="2019" name="Nat. Ecol. Evol.">
        <title>Megaphylogeny resolves global patterns of mushroom evolution.</title>
        <authorList>
            <person name="Varga T."/>
            <person name="Krizsan K."/>
            <person name="Foldi C."/>
            <person name="Dima B."/>
            <person name="Sanchez-Garcia M."/>
            <person name="Sanchez-Ramirez S."/>
            <person name="Szollosi G.J."/>
            <person name="Szarkandi J.G."/>
            <person name="Papp V."/>
            <person name="Albert L."/>
            <person name="Andreopoulos W."/>
            <person name="Angelini C."/>
            <person name="Antonin V."/>
            <person name="Barry K.W."/>
            <person name="Bougher N.L."/>
            <person name="Buchanan P."/>
            <person name="Buyck B."/>
            <person name="Bense V."/>
            <person name="Catcheside P."/>
            <person name="Chovatia M."/>
            <person name="Cooper J."/>
            <person name="Damon W."/>
            <person name="Desjardin D."/>
            <person name="Finy P."/>
            <person name="Geml J."/>
            <person name="Haridas S."/>
            <person name="Hughes K."/>
            <person name="Justo A."/>
            <person name="Karasinski D."/>
            <person name="Kautmanova I."/>
            <person name="Kiss B."/>
            <person name="Kocsube S."/>
            <person name="Kotiranta H."/>
            <person name="LaButti K.M."/>
            <person name="Lechner B.E."/>
            <person name="Liimatainen K."/>
            <person name="Lipzen A."/>
            <person name="Lukacs Z."/>
            <person name="Mihaltcheva S."/>
            <person name="Morgado L.N."/>
            <person name="Niskanen T."/>
            <person name="Noordeloos M.E."/>
            <person name="Ohm R.A."/>
            <person name="Ortiz-Santana B."/>
            <person name="Ovrebo C."/>
            <person name="Racz N."/>
            <person name="Riley R."/>
            <person name="Savchenko A."/>
            <person name="Shiryaev A."/>
            <person name="Soop K."/>
            <person name="Spirin V."/>
            <person name="Szebenyi C."/>
            <person name="Tomsovsky M."/>
            <person name="Tulloss R.E."/>
            <person name="Uehling J."/>
            <person name="Grigoriev I.V."/>
            <person name="Vagvolgyi C."/>
            <person name="Papp T."/>
            <person name="Martin F.M."/>
            <person name="Miettinen O."/>
            <person name="Hibbett D.S."/>
            <person name="Nagy L.G."/>
        </authorList>
    </citation>
    <scope>NUCLEOTIDE SEQUENCE [LARGE SCALE GENOMIC DNA]</scope>
    <source>
        <strain evidence="1 2">CBS 962.96</strain>
    </source>
</reference>
<organism evidence="1 2">
    <name type="scientific">Dendrothele bispora (strain CBS 962.96)</name>
    <dbReference type="NCBI Taxonomy" id="1314807"/>
    <lineage>
        <taxon>Eukaryota</taxon>
        <taxon>Fungi</taxon>
        <taxon>Dikarya</taxon>
        <taxon>Basidiomycota</taxon>
        <taxon>Agaricomycotina</taxon>
        <taxon>Agaricomycetes</taxon>
        <taxon>Agaricomycetidae</taxon>
        <taxon>Agaricales</taxon>
        <taxon>Agaricales incertae sedis</taxon>
        <taxon>Dendrothele</taxon>
    </lineage>
</organism>
<keyword evidence="2" id="KW-1185">Reference proteome</keyword>
<gene>
    <name evidence="1" type="ORF">K435DRAFT_437752</name>
</gene>